<gene>
    <name evidence="14" type="primary">msbA</name>
    <name evidence="14" type="ORF">WG78_13370</name>
</gene>
<dbReference type="CDD" id="cd18552">
    <property type="entry name" value="ABC_6TM_MsbA_like"/>
    <property type="match status" value="1"/>
</dbReference>
<dbReference type="PROSITE" id="PS00211">
    <property type="entry name" value="ABC_TRANSPORTER_1"/>
    <property type="match status" value="1"/>
</dbReference>
<dbReference type="GO" id="GO:0005886">
    <property type="term" value="C:plasma membrane"/>
    <property type="evidence" value="ECO:0007669"/>
    <property type="project" value="UniProtKB-SubCell"/>
</dbReference>
<dbReference type="OrthoDB" id="8554730at2"/>
<dbReference type="InterPro" id="IPR003593">
    <property type="entry name" value="AAA+_ATPase"/>
</dbReference>
<evidence type="ECO:0000256" key="10">
    <source>
        <dbReference type="ARBA" id="ARBA00023136"/>
    </source>
</evidence>
<keyword evidence="8 11" id="KW-1133">Transmembrane helix</keyword>
<dbReference type="PROSITE" id="PS50929">
    <property type="entry name" value="ABC_TM1F"/>
    <property type="match status" value="1"/>
</dbReference>
<evidence type="ECO:0000256" key="11">
    <source>
        <dbReference type="SAM" id="Phobius"/>
    </source>
</evidence>
<feature type="domain" description="ABC transporter" evidence="12">
    <location>
        <begin position="339"/>
        <end position="574"/>
    </location>
</feature>
<feature type="transmembrane region" description="Helical" evidence="11">
    <location>
        <begin position="250"/>
        <end position="268"/>
    </location>
</feature>
<dbReference type="InterPro" id="IPR036640">
    <property type="entry name" value="ABC1_TM_sf"/>
</dbReference>
<dbReference type="SUPFAM" id="SSF52540">
    <property type="entry name" value="P-loop containing nucleoside triphosphate hydrolases"/>
    <property type="match status" value="1"/>
</dbReference>
<dbReference type="InterPro" id="IPR003439">
    <property type="entry name" value="ABC_transporter-like_ATP-bd"/>
</dbReference>
<dbReference type="Gene3D" id="1.20.1560.10">
    <property type="entry name" value="ABC transporter type 1, transmembrane domain"/>
    <property type="match status" value="1"/>
</dbReference>
<dbReference type="SMART" id="SM00382">
    <property type="entry name" value="AAA"/>
    <property type="match status" value="1"/>
</dbReference>
<keyword evidence="10 11" id="KW-0472">Membrane</keyword>
<feature type="transmembrane region" description="Helical" evidence="11">
    <location>
        <begin position="162"/>
        <end position="182"/>
    </location>
</feature>
<keyword evidence="3" id="KW-1003">Cell membrane</keyword>
<dbReference type="Proteomes" id="UP000037939">
    <property type="component" value="Unassembled WGS sequence"/>
</dbReference>
<keyword evidence="9" id="KW-0445">Lipid transport</keyword>
<dbReference type="AlphaFoldDB" id="A0A0N0GMW4"/>
<dbReference type="InterPro" id="IPR011917">
    <property type="entry name" value="ABC_transpr_lipidA"/>
</dbReference>
<evidence type="ECO:0000256" key="3">
    <source>
        <dbReference type="ARBA" id="ARBA00022475"/>
    </source>
</evidence>
<keyword evidence="15" id="KW-1185">Reference proteome</keyword>
<dbReference type="InterPro" id="IPR027417">
    <property type="entry name" value="P-loop_NTPase"/>
</dbReference>
<proteinExistence type="predicted"/>
<dbReference type="SUPFAM" id="SSF90123">
    <property type="entry name" value="ABC transporter transmembrane region"/>
    <property type="match status" value="1"/>
</dbReference>
<keyword evidence="6 14" id="KW-0067">ATP-binding</keyword>
<dbReference type="NCBIfam" id="TIGR02203">
    <property type="entry name" value="MsbA_lipidA"/>
    <property type="match status" value="1"/>
</dbReference>
<dbReference type="FunFam" id="3.40.50.300:FF:000140">
    <property type="entry name" value="Lipid A export ATP-binding/permease protein MsbA"/>
    <property type="match status" value="1"/>
</dbReference>
<feature type="domain" description="ABC transmembrane type-1" evidence="13">
    <location>
        <begin position="23"/>
        <end position="307"/>
    </location>
</feature>
<evidence type="ECO:0000256" key="2">
    <source>
        <dbReference type="ARBA" id="ARBA00022448"/>
    </source>
</evidence>
<evidence type="ECO:0000256" key="5">
    <source>
        <dbReference type="ARBA" id="ARBA00022741"/>
    </source>
</evidence>
<dbReference type="PATRIC" id="fig|857265.3.peg.2752"/>
<evidence type="ECO:0000256" key="7">
    <source>
        <dbReference type="ARBA" id="ARBA00022967"/>
    </source>
</evidence>
<dbReference type="EC" id="3.6.3.-" evidence="14"/>
<dbReference type="InterPro" id="IPR011527">
    <property type="entry name" value="ABC1_TM_dom"/>
</dbReference>
<evidence type="ECO:0000313" key="15">
    <source>
        <dbReference type="Proteomes" id="UP000037939"/>
    </source>
</evidence>
<accession>A0A0N0GMW4</accession>
<organism evidence="14 15">
    <name type="scientific">Amantichitinum ursilacus</name>
    <dbReference type="NCBI Taxonomy" id="857265"/>
    <lineage>
        <taxon>Bacteria</taxon>
        <taxon>Pseudomonadati</taxon>
        <taxon>Pseudomonadota</taxon>
        <taxon>Betaproteobacteria</taxon>
        <taxon>Neisseriales</taxon>
        <taxon>Chitinibacteraceae</taxon>
        <taxon>Amantichitinum</taxon>
    </lineage>
</organism>
<evidence type="ECO:0000256" key="1">
    <source>
        <dbReference type="ARBA" id="ARBA00004651"/>
    </source>
</evidence>
<keyword evidence="14" id="KW-0378">Hydrolase</keyword>
<dbReference type="PROSITE" id="PS50893">
    <property type="entry name" value="ABC_TRANSPORTER_2"/>
    <property type="match status" value="1"/>
</dbReference>
<dbReference type="GO" id="GO:0015421">
    <property type="term" value="F:ABC-type oligopeptide transporter activity"/>
    <property type="evidence" value="ECO:0007669"/>
    <property type="project" value="TreeGrafter"/>
</dbReference>
<dbReference type="STRING" id="857265.WG78_13370"/>
<dbReference type="PANTHER" id="PTHR43394:SF1">
    <property type="entry name" value="ATP-BINDING CASSETTE SUB-FAMILY B MEMBER 10, MITOCHONDRIAL"/>
    <property type="match status" value="1"/>
</dbReference>
<dbReference type="GO" id="GO:0016887">
    <property type="term" value="F:ATP hydrolysis activity"/>
    <property type="evidence" value="ECO:0007669"/>
    <property type="project" value="InterPro"/>
</dbReference>
<comment type="subcellular location">
    <subcellularLocation>
        <location evidence="1">Cell membrane</location>
        <topology evidence="1">Multi-pass membrane protein</topology>
    </subcellularLocation>
</comment>
<dbReference type="InterPro" id="IPR039421">
    <property type="entry name" value="Type_1_exporter"/>
</dbReference>
<dbReference type="GO" id="GO:0034040">
    <property type="term" value="F:ATPase-coupled lipid transmembrane transporter activity"/>
    <property type="evidence" value="ECO:0007669"/>
    <property type="project" value="InterPro"/>
</dbReference>
<keyword evidence="4 11" id="KW-0812">Transmembrane</keyword>
<keyword evidence="5" id="KW-0547">Nucleotide-binding</keyword>
<dbReference type="GO" id="GO:0005524">
    <property type="term" value="F:ATP binding"/>
    <property type="evidence" value="ECO:0007669"/>
    <property type="project" value="UniProtKB-KW"/>
</dbReference>
<dbReference type="Gene3D" id="3.40.50.300">
    <property type="entry name" value="P-loop containing nucleotide triphosphate hydrolases"/>
    <property type="match status" value="1"/>
</dbReference>
<evidence type="ECO:0000259" key="12">
    <source>
        <dbReference type="PROSITE" id="PS50893"/>
    </source>
</evidence>
<evidence type="ECO:0000259" key="13">
    <source>
        <dbReference type="PROSITE" id="PS50929"/>
    </source>
</evidence>
<sequence>MNSSRALYFRLLREIQPYWPVVALSIFCLAAAAGVDVYLTSLLKPLVDQNLRADSLARSEAWDLPLEIFGLAVIRLVTNFGSDYGSAWISARVMYDLREKMFSRFLKLPVRYYDKSSTGVLVSRVTYDVSQIMDAGVQVMTTLVRDSVTTVFLLGLMLYRDWQLTLLCLILIPGVALSIRIVGRRQRRISRETQSSMGDMTRILDESLSGQRMVKIFGGFRFELTRFLRVNNSVRTLTVKRAATSSMNSGVIMLLIGITLAFIVYYASLRAQQGQLTAGAFVSFMVAMMMIQSPIKNITRINESLHRGLAAAETVFGVLDETEELDDGTQEIGRAKGALKLDDVSFDYGGNNRPALDHVSLDIAPGQTVALVGSSGSGKTTLANLLPRFYEATSGGITLDGVPVNQFRIHDLRRQFAMVSQDVILFNDTVAANIAYGDAAPDLERIRAAATAAFALDFIEAMPEGFNTMLGENGVRLSGGQRQRLAIARAIYKDAPVLILDEATSALDTESERKVQAALENLMQDRTTIVIAHRLSTIENADRIVVMSQGRIVEAGRHAELMDKGGAYAQMHRVQFTQQVEETAP</sequence>
<dbReference type="RefSeq" id="WP_083459072.1">
    <property type="nucleotide sequence ID" value="NZ_LAQT01000010.1"/>
</dbReference>
<evidence type="ECO:0000313" key="14">
    <source>
        <dbReference type="EMBL" id="KPC52052.1"/>
    </source>
</evidence>
<dbReference type="PANTHER" id="PTHR43394">
    <property type="entry name" value="ATP-DEPENDENT PERMEASE MDL1, MITOCHONDRIAL"/>
    <property type="match status" value="1"/>
</dbReference>
<evidence type="ECO:0000256" key="4">
    <source>
        <dbReference type="ARBA" id="ARBA00022692"/>
    </source>
</evidence>
<dbReference type="EMBL" id="LAQT01000010">
    <property type="protein sequence ID" value="KPC52052.1"/>
    <property type="molecule type" value="Genomic_DNA"/>
</dbReference>
<keyword evidence="7" id="KW-1278">Translocase</keyword>
<dbReference type="Pfam" id="PF00664">
    <property type="entry name" value="ABC_membrane"/>
    <property type="match status" value="1"/>
</dbReference>
<comment type="caution">
    <text evidence="14">The sequence shown here is derived from an EMBL/GenBank/DDBJ whole genome shotgun (WGS) entry which is preliminary data.</text>
</comment>
<protein>
    <submittedName>
        <fullName evidence="14">Lipid A export ATP-binding/permease protein MsbA</fullName>
        <ecNumber evidence="14">3.6.3.-</ecNumber>
    </submittedName>
</protein>
<keyword evidence="2" id="KW-0813">Transport</keyword>
<feature type="transmembrane region" description="Helical" evidence="11">
    <location>
        <begin position="21"/>
        <end position="39"/>
    </location>
</feature>
<dbReference type="Pfam" id="PF00005">
    <property type="entry name" value="ABC_tran"/>
    <property type="match status" value="1"/>
</dbReference>
<evidence type="ECO:0000256" key="9">
    <source>
        <dbReference type="ARBA" id="ARBA00023055"/>
    </source>
</evidence>
<evidence type="ECO:0000256" key="6">
    <source>
        <dbReference type="ARBA" id="ARBA00022840"/>
    </source>
</evidence>
<reference evidence="14 15" key="1">
    <citation type="submission" date="2015-07" db="EMBL/GenBank/DDBJ databases">
        <title>Draft genome sequence of the Amantichitinum ursilacus IGB-41, a new chitin-degrading bacterium.</title>
        <authorList>
            <person name="Kirstahler P."/>
            <person name="Guenther M."/>
            <person name="Grumaz C."/>
            <person name="Rupp S."/>
            <person name="Zibek S."/>
            <person name="Sohn K."/>
        </authorList>
    </citation>
    <scope>NUCLEOTIDE SEQUENCE [LARGE SCALE GENOMIC DNA]</scope>
    <source>
        <strain evidence="14 15">IGB-41</strain>
    </source>
</reference>
<dbReference type="InterPro" id="IPR017871">
    <property type="entry name" value="ABC_transporter-like_CS"/>
</dbReference>
<evidence type="ECO:0000256" key="8">
    <source>
        <dbReference type="ARBA" id="ARBA00022989"/>
    </source>
</evidence>
<name>A0A0N0GMW4_9NEIS</name>